<dbReference type="GO" id="GO:0005975">
    <property type="term" value="P:carbohydrate metabolic process"/>
    <property type="evidence" value="ECO:0007669"/>
    <property type="project" value="InterPro"/>
</dbReference>
<dbReference type="Gene3D" id="2.115.10.20">
    <property type="entry name" value="Glycosyl hydrolase domain, family 43"/>
    <property type="match status" value="1"/>
</dbReference>
<protein>
    <submittedName>
        <fullName evidence="9">Xylosidase: arab-like proteininofuranosidase</fullName>
    </submittedName>
</protein>
<proteinExistence type="inferred from homology"/>
<dbReference type="PANTHER" id="PTHR42812:SF17">
    <property type="entry name" value="BETA-XYLOSIDASE C-TERMINAL CONCANAVALIN A-LIKE DOMAIN-CONTAINING PROTEIN-RELATED"/>
    <property type="match status" value="1"/>
</dbReference>
<evidence type="ECO:0000256" key="5">
    <source>
        <dbReference type="PIRSR" id="PIRSR606710-2"/>
    </source>
</evidence>
<evidence type="ECO:0000256" key="1">
    <source>
        <dbReference type="ARBA" id="ARBA00009865"/>
    </source>
</evidence>
<evidence type="ECO:0000256" key="6">
    <source>
        <dbReference type="RuleBase" id="RU361187"/>
    </source>
</evidence>
<feature type="chain" id="PRO_5025571353" evidence="7">
    <location>
        <begin position="24"/>
        <end position="592"/>
    </location>
</feature>
<keyword evidence="7" id="KW-0732">Signal</keyword>
<feature type="active site" description="Proton donor" evidence="4">
    <location>
        <position position="219"/>
    </location>
</feature>
<feature type="domain" description="Beta-xylosidase C-terminal Concanavalin A-like" evidence="8">
    <location>
        <begin position="368"/>
        <end position="574"/>
    </location>
</feature>
<organism evidence="9 10">
    <name type="scientific">Byssothecium circinans</name>
    <dbReference type="NCBI Taxonomy" id="147558"/>
    <lineage>
        <taxon>Eukaryota</taxon>
        <taxon>Fungi</taxon>
        <taxon>Dikarya</taxon>
        <taxon>Ascomycota</taxon>
        <taxon>Pezizomycotina</taxon>
        <taxon>Dothideomycetes</taxon>
        <taxon>Pleosporomycetidae</taxon>
        <taxon>Pleosporales</taxon>
        <taxon>Massarineae</taxon>
        <taxon>Massarinaceae</taxon>
        <taxon>Byssothecium</taxon>
    </lineage>
</organism>
<feature type="active site" description="Proton acceptor" evidence="4">
    <location>
        <position position="44"/>
    </location>
</feature>
<dbReference type="Gene3D" id="2.60.120.200">
    <property type="match status" value="1"/>
</dbReference>
<dbReference type="PANTHER" id="PTHR42812">
    <property type="entry name" value="BETA-XYLOSIDASE"/>
    <property type="match status" value="1"/>
</dbReference>
<dbReference type="AlphaFoldDB" id="A0A6A5TGJ9"/>
<evidence type="ECO:0000313" key="10">
    <source>
        <dbReference type="Proteomes" id="UP000800035"/>
    </source>
</evidence>
<feature type="site" description="Important for catalytic activity, responsible for pKa modulation of the active site Glu and correct orientation of both the proton donor and substrate" evidence="5">
    <location>
        <position position="165"/>
    </location>
</feature>
<keyword evidence="2 6" id="KW-0378">Hydrolase</keyword>
<keyword evidence="3 6" id="KW-0326">Glycosidase</keyword>
<sequence length="592" mass="65073">MWLTHTIALVSAVISIFGLSASASGTLTPTGDFVNPILPGFHPDPSCIFEEVEEVFYCASSSFSVFPGIPIYASKDLRSWRLIGNVLNRGSQLPELSMSNGSTSGIWAPALRHFNGTFYVVTTLVHDKKAPEDPKRWDNIIFSTPNIWNESLWSDAVHFDFQGYDTSPFWDEEGNEYIVGSHAYKVEPGIHLNKVDLETGEINGNWTNLWNGTGGMAPEGPHIYIKDGYHYLMIAEGGTGLGHMETIARSKNLYGPYDTNPSNPILTNANTTEYFQTVGHADLFPDVHGNWWGVALATRSGPEYLTYPMGRETVLTNVTWENGSWPIFQNPVRGTLTGWQLPNTTAELRGSGPLVTEGDNNLQFPPNSTLPPHFIHWRPPIAENYAISPPGHPNTLRLRPSKLNLTGLDGYGGGQGGQTFVGRRQVDTLFTYRVDLEYSPKTVEEEAGVTLFLTQDHHARIGLTLFPSNTTSSSEELIPHFRFHAISRVPVPPSFSIPVPSTLLNTTLTFEIRAVNITHYTFSVGAAGSQDPLTVLAYVPGNIVSWGFTGTLVGVYATSNGGEGSEEAFVRNWTYIGEGQVRDNGMTGGMKR</sequence>
<dbReference type="CDD" id="cd18833">
    <property type="entry name" value="GH43_PcXyl-like"/>
    <property type="match status" value="1"/>
</dbReference>
<dbReference type="InterPro" id="IPR013320">
    <property type="entry name" value="ConA-like_dom_sf"/>
</dbReference>
<dbReference type="InterPro" id="IPR023296">
    <property type="entry name" value="Glyco_hydro_beta-prop_sf"/>
</dbReference>
<dbReference type="Pfam" id="PF04616">
    <property type="entry name" value="Glyco_hydro_43"/>
    <property type="match status" value="1"/>
</dbReference>
<dbReference type="OrthoDB" id="408373at2759"/>
<dbReference type="EMBL" id="ML977021">
    <property type="protein sequence ID" value="KAF1950889.1"/>
    <property type="molecule type" value="Genomic_DNA"/>
</dbReference>
<name>A0A6A5TGJ9_9PLEO</name>
<dbReference type="GO" id="GO:0004553">
    <property type="term" value="F:hydrolase activity, hydrolyzing O-glycosyl compounds"/>
    <property type="evidence" value="ECO:0007669"/>
    <property type="project" value="InterPro"/>
</dbReference>
<evidence type="ECO:0000313" key="9">
    <source>
        <dbReference type="EMBL" id="KAF1950889.1"/>
    </source>
</evidence>
<gene>
    <name evidence="9" type="ORF">CC80DRAFT_528640</name>
</gene>
<evidence type="ECO:0000259" key="8">
    <source>
        <dbReference type="Pfam" id="PF17851"/>
    </source>
</evidence>
<evidence type="ECO:0000256" key="2">
    <source>
        <dbReference type="ARBA" id="ARBA00022801"/>
    </source>
</evidence>
<comment type="similarity">
    <text evidence="1 6">Belongs to the glycosyl hydrolase 43 family.</text>
</comment>
<evidence type="ECO:0000256" key="4">
    <source>
        <dbReference type="PIRSR" id="PIRSR606710-1"/>
    </source>
</evidence>
<dbReference type="InterPro" id="IPR051795">
    <property type="entry name" value="Glycosyl_Hydrlase_43"/>
</dbReference>
<evidence type="ECO:0000256" key="7">
    <source>
        <dbReference type="SAM" id="SignalP"/>
    </source>
</evidence>
<dbReference type="Proteomes" id="UP000800035">
    <property type="component" value="Unassembled WGS sequence"/>
</dbReference>
<feature type="signal peptide" evidence="7">
    <location>
        <begin position="1"/>
        <end position="23"/>
    </location>
</feature>
<keyword evidence="10" id="KW-1185">Reference proteome</keyword>
<dbReference type="Pfam" id="PF17851">
    <property type="entry name" value="GH43_C2"/>
    <property type="match status" value="1"/>
</dbReference>
<reference evidence="9" key="1">
    <citation type="journal article" date="2020" name="Stud. Mycol.">
        <title>101 Dothideomycetes genomes: a test case for predicting lifestyles and emergence of pathogens.</title>
        <authorList>
            <person name="Haridas S."/>
            <person name="Albert R."/>
            <person name="Binder M."/>
            <person name="Bloem J."/>
            <person name="Labutti K."/>
            <person name="Salamov A."/>
            <person name="Andreopoulos B."/>
            <person name="Baker S."/>
            <person name="Barry K."/>
            <person name="Bills G."/>
            <person name="Bluhm B."/>
            <person name="Cannon C."/>
            <person name="Castanera R."/>
            <person name="Culley D."/>
            <person name="Daum C."/>
            <person name="Ezra D."/>
            <person name="Gonzalez J."/>
            <person name="Henrissat B."/>
            <person name="Kuo A."/>
            <person name="Liang C."/>
            <person name="Lipzen A."/>
            <person name="Lutzoni F."/>
            <person name="Magnuson J."/>
            <person name="Mondo S."/>
            <person name="Nolan M."/>
            <person name="Ohm R."/>
            <person name="Pangilinan J."/>
            <person name="Park H.-J."/>
            <person name="Ramirez L."/>
            <person name="Alfaro M."/>
            <person name="Sun H."/>
            <person name="Tritt A."/>
            <person name="Yoshinaga Y."/>
            <person name="Zwiers L.-H."/>
            <person name="Turgeon B."/>
            <person name="Goodwin S."/>
            <person name="Spatafora J."/>
            <person name="Crous P."/>
            <person name="Grigoriev I."/>
        </authorList>
    </citation>
    <scope>NUCLEOTIDE SEQUENCE</scope>
    <source>
        <strain evidence="9">CBS 675.92</strain>
    </source>
</reference>
<accession>A0A6A5TGJ9</accession>
<evidence type="ECO:0000256" key="3">
    <source>
        <dbReference type="ARBA" id="ARBA00023295"/>
    </source>
</evidence>
<dbReference type="SUPFAM" id="SSF49899">
    <property type="entry name" value="Concanavalin A-like lectins/glucanases"/>
    <property type="match status" value="1"/>
</dbReference>
<dbReference type="SUPFAM" id="SSF75005">
    <property type="entry name" value="Arabinanase/levansucrase/invertase"/>
    <property type="match status" value="1"/>
</dbReference>
<dbReference type="InterPro" id="IPR006710">
    <property type="entry name" value="Glyco_hydro_43"/>
</dbReference>
<dbReference type="InterPro" id="IPR041542">
    <property type="entry name" value="GH43_C2"/>
</dbReference>